<dbReference type="FunFam" id="2.10.70.40:FF:000001">
    <property type="entry name" value="Flagellar assembly peptidoglycan hydrolase FlgJ"/>
    <property type="match status" value="1"/>
</dbReference>
<dbReference type="PANTHER" id="PTHR33308:SF9">
    <property type="entry name" value="PEPTIDOGLYCAN HYDROLASE FLGJ"/>
    <property type="match status" value="1"/>
</dbReference>
<evidence type="ECO:0000259" key="12">
    <source>
        <dbReference type="SMART" id="SM00047"/>
    </source>
</evidence>
<keyword evidence="14" id="KW-1185">Reference proteome</keyword>
<dbReference type="AlphaFoldDB" id="A0A1I7E8G2"/>
<dbReference type="OrthoDB" id="289937at2"/>
<dbReference type="NCBIfam" id="TIGR02541">
    <property type="entry name" value="flagell_FlgJ"/>
    <property type="match status" value="1"/>
</dbReference>
<keyword evidence="9" id="KW-0326">Glycosidase</keyword>
<dbReference type="GO" id="GO:0016798">
    <property type="term" value="F:hydrolase activity, acting on glycosyl bonds"/>
    <property type="evidence" value="ECO:0007669"/>
    <property type="project" value="UniProtKB-KW"/>
</dbReference>
<comment type="similarity">
    <text evidence="3">In the N-terminal section; belongs to the FlgJ family.</text>
</comment>
<name>A0A1I7E8G2_9ENTR</name>
<keyword evidence="13" id="KW-0966">Cell projection</keyword>
<evidence type="ECO:0000256" key="5">
    <source>
        <dbReference type="ARBA" id="ARBA00013433"/>
    </source>
</evidence>
<dbReference type="RefSeq" id="WP_090126838.1">
    <property type="nucleotide sequence ID" value="NZ_CP045300.1"/>
</dbReference>
<dbReference type="Gene3D" id="2.10.70.40">
    <property type="entry name" value="peptidoglycan hydrolase"/>
    <property type="match status" value="1"/>
</dbReference>
<evidence type="ECO:0000256" key="8">
    <source>
        <dbReference type="ARBA" id="ARBA00022801"/>
    </source>
</evidence>
<dbReference type="SMART" id="SM00047">
    <property type="entry name" value="LYZ2"/>
    <property type="match status" value="1"/>
</dbReference>
<evidence type="ECO:0000256" key="4">
    <source>
        <dbReference type="ARBA" id="ARBA00007974"/>
    </source>
</evidence>
<protein>
    <recommendedName>
        <fullName evidence="5">Peptidoglycan hydrolase FlgJ</fullName>
    </recommendedName>
    <alternativeName>
        <fullName evidence="11">Muramidase FlgJ</fullName>
    </alternativeName>
</protein>
<evidence type="ECO:0000256" key="3">
    <source>
        <dbReference type="ARBA" id="ARBA00006880"/>
    </source>
</evidence>
<dbReference type="GO" id="GO:0042597">
    <property type="term" value="C:periplasmic space"/>
    <property type="evidence" value="ECO:0007669"/>
    <property type="project" value="UniProtKB-SubCell"/>
</dbReference>
<dbReference type="Pfam" id="PF10135">
    <property type="entry name" value="Rod-binding"/>
    <property type="match status" value="1"/>
</dbReference>
<comment type="similarity">
    <text evidence="4">In the C-terminal section; belongs to the glycosyl hydrolase 73 family.</text>
</comment>
<reference evidence="14" key="1">
    <citation type="submission" date="2016-10" db="EMBL/GenBank/DDBJ databases">
        <authorList>
            <person name="Varghese N."/>
            <person name="Submissions S."/>
        </authorList>
    </citation>
    <scope>NUCLEOTIDE SEQUENCE [LARGE SCALE GENOMIC DNA]</scope>
    <source>
        <strain evidence="14">Ah-143</strain>
    </source>
</reference>
<dbReference type="PANTHER" id="PTHR33308">
    <property type="entry name" value="PEPTIDOGLYCAN HYDROLASE FLGJ"/>
    <property type="match status" value="1"/>
</dbReference>
<comment type="subcellular location">
    <subcellularLocation>
        <location evidence="2">Periplasm</location>
    </subcellularLocation>
</comment>
<keyword evidence="8" id="KW-0378">Hydrolase</keyword>
<dbReference type="InterPro" id="IPR013377">
    <property type="entry name" value="FlgJ"/>
</dbReference>
<keyword evidence="10" id="KW-0961">Cell wall biogenesis/degradation</keyword>
<evidence type="ECO:0000256" key="2">
    <source>
        <dbReference type="ARBA" id="ARBA00004418"/>
    </source>
</evidence>
<dbReference type="GO" id="GO:0071555">
    <property type="term" value="P:cell wall organization"/>
    <property type="evidence" value="ECO:0007669"/>
    <property type="project" value="UniProtKB-KW"/>
</dbReference>
<dbReference type="GO" id="GO:0071973">
    <property type="term" value="P:bacterial-type flagellum-dependent cell motility"/>
    <property type="evidence" value="ECO:0007669"/>
    <property type="project" value="TreeGrafter"/>
</dbReference>
<keyword evidence="7" id="KW-1005">Bacterial flagellum biogenesis</keyword>
<evidence type="ECO:0000256" key="10">
    <source>
        <dbReference type="ARBA" id="ARBA00023316"/>
    </source>
</evidence>
<dbReference type="GO" id="GO:0004040">
    <property type="term" value="F:amidase activity"/>
    <property type="evidence" value="ECO:0007669"/>
    <property type="project" value="InterPro"/>
</dbReference>
<evidence type="ECO:0000313" key="14">
    <source>
        <dbReference type="Proteomes" id="UP000199187"/>
    </source>
</evidence>
<evidence type="ECO:0000313" key="13">
    <source>
        <dbReference type="EMBL" id="SFU20224.1"/>
    </source>
</evidence>
<dbReference type="Pfam" id="PF01832">
    <property type="entry name" value="Glucosaminidase"/>
    <property type="match status" value="1"/>
</dbReference>
<keyword evidence="13" id="KW-0969">Cilium</keyword>
<feature type="domain" description="Mannosyl-glycoprotein endo-beta-N-acetylglucosamidase-like" evidence="12">
    <location>
        <begin position="142"/>
        <end position="305"/>
    </location>
</feature>
<keyword evidence="13" id="KW-0282">Flagellum</keyword>
<dbReference type="PRINTS" id="PR01002">
    <property type="entry name" value="FLGFLGJ"/>
</dbReference>
<dbReference type="EMBL" id="FPAU01000012">
    <property type="protein sequence ID" value="SFU20224.1"/>
    <property type="molecule type" value="Genomic_DNA"/>
</dbReference>
<comment type="function">
    <text evidence="1">Flagellum-specific muramidase which hydrolyzes the peptidoglycan layer to assemble the rod structure in the periplasmic space.</text>
</comment>
<accession>A0A1I7E8G2</accession>
<dbReference type="InterPro" id="IPR019301">
    <property type="entry name" value="Flagellar_prot_FlgJ_N"/>
</dbReference>
<evidence type="ECO:0000256" key="11">
    <source>
        <dbReference type="ARBA" id="ARBA00030835"/>
    </source>
</evidence>
<dbReference type="GO" id="GO:0044780">
    <property type="term" value="P:bacterial-type flagellum assembly"/>
    <property type="evidence" value="ECO:0007669"/>
    <property type="project" value="InterPro"/>
</dbReference>
<proteinExistence type="inferred from homology"/>
<sequence>MDKLVLTSGAAFDLHGLDALKLAVKRSPQQGVKAAAQQMEGLFVQMMLKSMRDASFKGGLFDNQQSEMFTSMYDQQISQDIASQGKLGFADLISQQLGGAQPSAASGHQQEPLISSLVTASLHPKPEAWSAERYAKEECGVACYGSQPENDDFISRLISPARDVARASGIPHQLIIAQAALESSWGNHEILTREGKPSHNLFGIKATPDWKGETAEITTTEYINGVARKVKAAFRVYKNYAEALSDYAAFLTRNPRYQKVINNNSVEKSAHALQAGGYATDPNYAKKLINIIHHVENRIASARKDAKTNFDALF</sequence>
<gene>
    <name evidence="13" type="ORF">SAMN05192562_11238</name>
</gene>
<dbReference type="Proteomes" id="UP000199187">
    <property type="component" value="Unassembled WGS sequence"/>
</dbReference>
<organism evidence="13 14">
    <name type="scientific">Kosakonia arachidis</name>
    <dbReference type="NCBI Taxonomy" id="551989"/>
    <lineage>
        <taxon>Bacteria</taxon>
        <taxon>Pseudomonadati</taxon>
        <taxon>Pseudomonadota</taxon>
        <taxon>Gammaproteobacteria</taxon>
        <taxon>Enterobacterales</taxon>
        <taxon>Enterobacteriaceae</taxon>
        <taxon>Kosakonia</taxon>
    </lineage>
</organism>
<dbReference type="InterPro" id="IPR002901">
    <property type="entry name" value="MGlyc_endo_b_GlcNAc-like_dom"/>
</dbReference>
<keyword evidence="6" id="KW-0574">Periplasm</keyword>
<evidence type="ECO:0000256" key="6">
    <source>
        <dbReference type="ARBA" id="ARBA00022764"/>
    </source>
</evidence>
<evidence type="ECO:0000256" key="7">
    <source>
        <dbReference type="ARBA" id="ARBA00022795"/>
    </source>
</evidence>
<evidence type="ECO:0000256" key="9">
    <source>
        <dbReference type="ARBA" id="ARBA00023295"/>
    </source>
</evidence>
<dbReference type="InterPro" id="IPR051056">
    <property type="entry name" value="Glycosyl_Hydrolase_73"/>
</dbReference>
<dbReference type="Gene3D" id="1.10.530.10">
    <property type="match status" value="1"/>
</dbReference>
<evidence type="ECO:0000256" key="1">
    <source>
        <dbReference type="ARBA" id="ARBA00002954"/>
    </source>
</evidence>